<evidence type="ECO:0008006" key="7">
    <source>
        <dbReference type="Google" id="ProtNLM"/>
    </source>
</evidence>
<dbReference type="InterPro" id="IPR000048">
    <property type="entry name" value="IQ_motif_EF-hand-BS"/>
</dbReference>
<reference evidence="5" key="1">
    <citation type="submission" date="2021-04" db="EMBL/GenBank/DDBJ databases">
        <authorList>
            <consortium name="Molecular Ecology Group"/>
        </authorList>
    </citation>
    <scope>NUCLEOTIDE SEQUENCE</scope>
</reference>
<dbReference type="PANTHER" id="PTHR22706:SF1">
    <property type="entry name" value="ASSEMBLY FACTOR FOR SPINDLE MICROTUBULES"/>
    <property type="match status" value="1"/>
</dbReference>
<dbReference type="GO" id="GO:0000278">
    <property type="term" value="P:mitotic cell cycle"/>
    <property type="evidence" value="ECO:0007669"/>
    <property type="project" value="TreeGrafter"/>
</dbReference>
<dbReference type="GO" id="GO:0005737">
    <property type="term" value="C:cytoplasm"/>
    <property type="evidence" value="ECO:0007669"/>
    <property type="project" value="UniProtKB-SubCell"/>
</dbReference>
<proteinExistence type="predicted"/>
<dbReference type="GO" id="GO:0051295">
    <property type="term" value="P:establishment of meiotic spindle localization"/>
    <property type="evidence" value="ECO:0007669"/>
    <property type="project" value="TreeGrafter"/>
</dbReference>
<evidence type="ECO:0000313" key="5">
    <source>
        <dbReference type="EMBL" id="CAG5116574.1"/>
    </source>
</evidence>
<evidence type="ECO:0000313" key="6">
    <source>
        <dbReference type="Proteomes" id="UP000678393"/>
    </source>
</evidence>
<dbReference type="SMART" id="SM00015">
    <property type="entry name" value="IQ"/>
    <property type="match status" value="3"/>
</dbReference>
<comment type="caution">
    <text evidence="5">The sequence shown here is derived from an EMBL/GenBank/DDBJ whole genome shotgun (WGS) entry which is preliminary data.</text>
</comment>
<dbReference type="EMBL" id="CAJHNH020000271">
    <property type="protein sequence ID" value="CAG5116574.1"/>
    <property type="molecule type" value="Genomic_DNA"/>
</dbReference>
<dbReference type="Proteomes" id="UP000678393">
    <property type="component" value="Unassembled WGS sequence"/>
</dbReference>
<dbReference type="PANTHER" id="PTHR22706">
    <property type="entry name" value="ASSEMBLY FACTOR FOR SPINDLE MICROTUBULES"/>
    <property type="match status" value="1"/>
</dbReference>
<gene>
    <name evidence="5" type="ORF">CUNI_LOCUS2132</name>
</gene>
<keyword evidence="4" id="KW-0112">Calmodulin-binding</keyword>
<comment type="subcellular location">
    <subcellularLocation>
        <location evidence="1">Cytoplasm</location>
    </subcellularLocation>
</comment>
<protein>
    <recommendedName>
        <fullName evidence="7">Spermatogenesis-associated protein 17</fullName>
    </recommendedName>
</protein>
<keyword evidence="2" id="KW-0963">Cytoplasm</keyword>
<keyword evidence="3" id="KW-0677">Repeat</keyword>
<feature type="non-terminal residue" evidence="5">
    <location>
        <position position="1"/>
    </location>
</feature>
<dbReference type="GO" id="GO:0005516">
    <property type="term" value="F:calmodulin binding"/>
    <property type="evidence" value="ECO:0007669"/>
    <property type="project" value="UniProtKB-KW"/>
</dbReference>
<keyword evidence="6" id="KW-1185">Reference proteome</keyword>
<dbReference type="InterPro" id="IPR027417">
    <property type="entry name" value="P-loop_NTPase"/>
</dbReference>
<dbReference type="GO" id="GO:0007051">
    <property type="term" value="P:spindle organization"/>
    <property type="evidence" value="ECO:0007669"/>
    <property type="project" value="TreeGrafter"/>
</dbReference>
<evidence type="ECO:0000256" key="2">
    <source>
        <dbReference type="ARBA" id="ARBA00022490"/>
    </source>
</evidence>
<organism evidence="5 6">
    <name type="scientific">Candidula unifasciata</name>
    <dbReference type="NCBI Taxonomy" id="100452"/>
    <lineage>
        <taxon>Eukaryota</taxon>
        <taxon>Metazoa</taxon>
        <taxon>Spiralia</taxon>
        <taxon>Lophotrochozoa</taxon>
        <taxon>Mollusca</taxon>
        <taxon>Gastropoda</taxon>
        <taxon>Heterobranchia</taxon>
        <taxon>Euthyneura</taxon>
        <taxon>Panpulmonata</taxon>
        <taxon>Eupulmonata</taxon>
        <taxon>Stylommatophora</taxon>
        <taxon>Helicina</taxon>
        <taxon>Helicoidea</taxon>
        <taxon>Geomitridae</taxon>
        <taxon>Candidula</taxon>
    </lineage>
</organism>
<dbReference type="AlphaFoldDB" id="A0A8S3YIN1"/>
<evidence type="ECO:0000256" key="4">
    <source>
        <dbReference type="ARBA" id="ARBA00022860"/>
    </source>
</evidence>
<dbReference type="Pfam" id="PF00612">
    <property type="entry name" value="IQ"/>
    <property type="match status" value="3"/>
</dbReference>
<dbReference type="GO" id="GO:0000922">
    <property type="term" value="C:spindle pole"/>
    <property type="evidence" value="ECO:0007669"/>
    <property type="project" value="TreeGrafter"/>
</dbReference>
<name>A0A8S3YIN1_9EUPU</name>
<evidence type="ECO:0000256" key="1">
    <source>
        <dbReference type="ARBA" id="ARBA00004496"/>
    </source>
</evidence>
<sequence length="255" mass="30433">MAALVRLLEDAQGLQNLRKSVGEYQAYAARLYEYAAAVRIQAWFRGIRVRAYLKFLNKCATKIQKIWRGFLARRYYSILLRNTVFIMRFKHYNAMASKIQRIWRGYYVRKYVFCYHGRKRYLEALQVKNEIVRKHHYLLSTEVIPGIYNSPFLPCPTEEEYLLRSVQPLSHKKKKADEPEFDPICKNYSSSVLPPLKKPLSSMFIGPFRDPKDVQKQRYKPFQPTLRVCTDFFSLEKAREKLKKDEWVQRINDNL</sequence>
<dbReference type="InterPro" id="IPR051185">
    <property type="entry name" value="ASPM"/>
</dbReference>
<dbReference type="SUPFAM" id="SSF52540">
    <property type="entry name" value="P-loop containing nucleoside triphosphate hydrolases"/>
    <property type="match status" value="1"/>
</dbReference>
<dbReference type="OrthoDB" id="190375at2759"/>
<evidence type="ECO:0000256" key="3">
    <source>
        <dbReference type="ARBA" id="ARBA00022737"/>
    </source>
</evidence>
<dbReference type="Gene3D" id="1.20.5.190">
    <property type="match status" value="1"/>
</dbReference>
<accession>A0A8S3YIN1</accession>
<dbReference type="PROSITE" id="PS50096">
    <property type="entry name" value="IQ"/>
    <property type="match status" value="3"/>
</dbReference>